<proteinExistence type="predicted"/>
<dbReference type="GO" id="GO:1900378">
    <property type="term" value="P:positive regulation of secondary metabolite biosynthetic process"/>
    <property type="evidence" value="ECO:0007669"/>
    <property type="project" value="TreeGrafter"/>
</dbReference>
<keyword evidence="1" id="KW-0479">Metal-binding</keyword>
<organism evidence="6 7">
    <name type="scientific">Erwinia typographi</name>
    <dbReference type="NCBI Taxonomy" id="371042"/>
    <lineage>
        <taxon>Bacteria</taxon>
        <taxon>Pseudomonadati</taxon>
        <taxon>Pseudomonadota</taxon>
        <taxon>Gammaproteobacteria</taxon>
        <taxon>Enterobacterales</taxon>
        <taxon>Erwiniaceae</taxon>
        <taxon>Erwinia</taxon>
    </lineage>
</organism>
<keyword evidence="3" id="KW-0862">Zinc</keyword>
<sequence length="75" mass="8274">MADSMDLVQLLVEEELARNLANARRQPAGAGEFFCLSCDEAIPEARRRAVQGVTHCVACQEINELKNVHYNGTSL</sequence>
<dbReference type="STRING" id="371042.NG99_04440"/>
<evidence type="ECO:0000256" key="3">
    <source>
        <dbReference type="ARBA" id="ARBA00022833"/>
    </source>
</evidence>
<dbReference type="AlphaFoldDB" id="A0A0A4ABS5"/>
<evidence type="ECO:0000256" key="2">
    <source>
        <dbReference type="ARBA" id="ARBA00022771"/>
    </source>
</evidence>
<dbReference type="Gene3D" id="1.20.120.910">
    <property type="entry name" value="DksA, coiled-coil domain"/>
    <property type="match status" value="1"/>
</dbReference>
<evidence type="ECO:0000313" key="7">
    <source>
        <dbReference type="Proteomes" id="UP000030351"/>
    </source>
</evidence>
<reference evidence="6 7" key="1">
    <citation type="submission" date="2014-10" db="EMBL/GenBank/DDBJ databases">
        <title>Genome sequence of Erwinia typographi M043b.</title>
        <authorList>
            <person name="Chan K.-G."/>
            <person name="Tan W.-S."/>
        </authorList>
    </citation>
    <scope>NUCLEOTIDE SEQUENCE [LARGE SCALE GENOMIC DNA]</scope>
    <source>
        <strain evidence="6 7">M043b</strain>
    </source>
</reference>
<evidence type="ECO:0000256" key="4">
    <source>
        <dbReference type="PROSITE-ProRule" id="PRU00510"/>
    </source>
</evidence>
<comment type="caution">
    <text evidence="6">The sequence shown here is derived from an EMBL/GenBank/DDBJ whole genome shotgun (WGS) entry which is preliminary data.</text>
</comment>
<dbReference type="GO" id="GO:0008270">
    <property type="term" value="F:zinc ion binding"/>
    <property type="evidence" value="ECO:0007669"/>
    <property type="project" value="UniProtKB-KW"/>
</dbReference>
<accession>A0A0A4ABS5</accession>
<keyword evidence="2" id="KW-0863">Zinc-finger</keyword>
<dbReference type="PANTHER" id="PTHR38777:SF1">
    <property type="entry name" value="DNAK SUPPRESSOR PROTEIN"/>
    <property type="match status" value="1"/>
</dbReference>
<dbReference type="NCBIfam" id="TIGR02419">
    <property type="entry name" value="C4_traR_proteo"/>
    <property type="match status" value="1"/>
</dbReference>
<dbReference type="PANTHER" id="PTHR38777">
    <property type="entry name" value="FELS-2 PROPHAGE PROTEIN"/>
    <property type="match status" value="1"/>
</dbReference>
<dbReference type="eggNOG" id="COG1734">
    <property type="taxonomic scope" value="Bacteria"/>
</dbReference>
<dbReference type="SUPFAM" id="SSF57716">
    <property type="entry name" value="Glucocorticoid receptor-like (DNA-binding domain)"/>
    <property type="match status" value="1"/>
</dbReference>
<dbReference type="RefSeq" id="WP_034888813.1">
    <property type="nucleotide sequence ID" value="NZ_JRUQ01000018.1"/>
</dbReference>
<evidence type="ECO:0000259" key="5">
    <source>
        <dbReference type="Pfam" id="PF01258"/>
    </source>
</evidence>
<dbReference type="InterPro" id="IPR000962">
    <property type="entry name" value="Znf_DskA_TraR"/>
</dbReference>
<evidence type="ECO:0000313" key="6">
    <source>
        <dbReference type="EMBL" id="KGT95273.1"/>
    </source>
</evidence>
<dbReference type="PROSITE" id="PS51128">
    <property type="entry name" value="ZF_DKSA_2"/>
    <property type="match status" value="1"/>
</dbReference>
<gene>
    <name evidence="6" type="ORF">NG99_04440</name>
</gene>
<dbReference type="Pfam" id="PF01258">
    <property type="entry name" value="zf-dskA_traR"/>
    <property type="match status" value="1"/>
</dbReference>
<feature type="zinc finger region" description="dksA C4-type" evidence="4">
    <location>
        <begin position="35"/>
        <end position="59"/>
    </location>
</feature>
<dbReference type="EMBL" id="JRUQ01000018">
    <property type="protein sequence ID" value="KGT95273.1"/>
    <property type="molecule type" value="Genomic_DNA"/>
</dbReference>
<protein>
    <recommendedName>
        <fullName evidence="5">Zinc finger DksA/TraR C4-type domain-containing protein</fullName>
    </recommendedName>
</protein>
<evidence type="ECO:0000256" key="1">
    <source>
        <dbReference type="ARBA" id="ARBA00022723"/>
    </source>
</evidence>
<keyword evidence="7" id="KW-1185">Reference proteome</keyword>
<dbReference type="Proteomes" id="UP000030351">
    <property type="component" value="Unassembled WGS sequence"/>
</dbReference>
<dbReference type="InterPro" id="IPR012783">
    <property type="entry name" value="Znf_C4_TraR"/>
</dbReference>
<feature type="domain" description="Zinc finger DksA/TraR C4-type" evidence="5">
    <location>
        <begin position="33"/>
        <end position="63"/>
    </location>
</feature>
<dbReference type="OrthoDB" id="962301at2"/>
<name>A0A0A4ABS5_9GAMM</name>